<dbReference type="Proteomes" id="UP001370490">
    <property type="component" value="Unassembled WGS sequence"/>
</dbReference>
<comment type="caution">
    <text evidence="10">The sequence shown here is derived from an EMBL/GenBank/DDBJ whole genome shotgun (WGS) entry which is preliminary data.</text>
</comment>
<dbReference type="GO" id="GO:0009570">
    <property type="term" value="C:chloroplast stroma"/>
    <property type="evidence" value="ECO:0007669"/>
    <property type="project" value="UniProtKB-SubCell"/>
</dbReference>
<keyword evidence="4" id="KW-0547">Nucleotide-binding</keyword>
<dbReference type="GO" id="GO:0009579">
    <property type="term" value="C:thylakoid"/>
    <property type="evidence" value="ECO:0007669"/>
    <property type="project" value="TreeGrafter"/>
</dbReference>
<evidence type="ECO:0000256" key="5">
    <source>
        <dbReference type="ARBA" id="ARBA00022840"/>
    </source>
</evidence>
<dbReference type="PANTHER" id="PTHR32429">
    <property type="match status" value="1"/>
</dbReference>
<keyword evidence="6" id="KW-0809">Transit peptide</keyword>
<evidence type="ECO:0000256" key="3">
    <source>
        <dbReference type="ARBA" id="ARBA00022640"/>
    </source>
</evidence>
<gene>
    <name evidence="10" type="ORF">RJ641_028381</name>
</gene>
<keyword evidence="2" id="KW-0150">Chloroplast</keyword>
<sequence length="479" mass="53061">MKSLTCLENFGGLVGFKNRNSNSLLQLKLNGSGSGASVPSSPFLGSSLKRVSSRFNNKKLSSKNLKVVAEYDETKQTSKDRWGGLAYDTSDDQQDITRGKGMVDSLFQAPMGTGTHYAVLSSYEYISAGLRQYNFDNTVDGYYISPAFMDKLVVPLIFGIWGGKGQGKSFQCELVFAKMGIKCRKARWNHPMHSQQSDDFFGALRARVYDDEVRKWISGIGVENIGRRLVNSKEGPPKFEQPKMTLNKLLEYGSMLVQEQENVKQVQLSDKYLKEAALGDANDNAIKRGTFYGKAAQQVKVPVPEGCIDPSAENFDPTARSDDGSCIFQIEHVDFSLFANGTSSLDSNPNFQKINLSRGGDCKRKQRESAIGFIGKGDCLNPKRNDRRAKAYTAKSKLSKVGHLIRGLSNFQKVTTCDLQAQSAFVFMCHRLDTDKSWQIAVLLPWTALHLLPKEVVTKGSYKDAGWLGAEEVGAIRSL</sequence>
<reference evidence="10 11" key="1">
    <citation type="submission" date="2023-12" db="EMBL/GenBank/DDBJ databases">
        <title>A high-quality genome assembly for Dillenia turbinata (Dilleniales).</title>
        <authorList>
            <person name="Chanderbali A."/>
        </authorList>
    </citation>
    <scope>NUCLEOTIDE SEQUENCE [LARGE SCALE GENOMIC DNA]</scope>
    <source>
        <strain evidence="10">LSX21</strain>
        <tissue evidence="10">Leaf</tissue>
    </source>
</reference>
<dbReference type="FunFam" id="1.10.8.1070:FF:000001">
    <property type="entry name" value="Ribulose bisphosphate carboxylase/oxygenase activase, chloroplastic"/>
    <property type="match status" value="1"/>
</dbReference>
<comment type="similarity">
    <text evidence="8">Belongs to the RuBisCO activase family.</text>
</comment>
<keyword evidence="3" id="KW-0934">Plastid</keyword>
<dbReference type="AlphaFoldDB" id="A0AAN8ZIZ1"/>
<dbReference type="PANTHER" id="PTHR32429:SF32">
    <property type="entry name" value="RIBULOSE BISPHOSPHATE CARBOXYLASE_OXYGENASE ACTIVASE, CHLOROPLASTIC"/>
    <property type="match status" value="1"/>
</dbReference>
<comment type="function">
    <text evidence="7">Activation of RuBisCO (ribulose-1,5-bisphosphate carboxylase/oxygenase; EC 4.1.1.39) involves the ATP-dependent carboxylation of the epsilon-amino group of lysine leading to a carbamate structure.</text>
</comment>
<keyword evidence="11" id="KW-1185">Reference proteome</keyword>
<evidence type="ECO:0000256" key="4">
    <source>
        <dbReference type="ARBA" id="ARBA00022741"/>
    </source>
</evidence>
<proteinExistence type="inferred from homology"/>
<comment type="subcellular location">
    <subcellularLocation>
        <location evidence="1">Plastid</location>
        <location evidence="1">Chloroplast stroma</location>
    </subcellularLocation>
</comment>
<evidence type="ECO:0000313" key="11">
    <source>
        <dbReference type="Proteomes" id="UP001370490"/>
    </source>
</evidence>
<dbReference type="Pfam" id="PF21228">
    <property type="entry name" value="RuBisCO_activase_AAA_helical"/>
    <property type="match status" value="1"/>
</dbReference>
<dbReference type="Gene3D" id="1.10.8.1070">
    <property type="match status" value="1"/>
</dbReference>
<name>A0AAN8ZIZ1_9MAGN</name>
<evidence type="ECO:0000256" key="8">
    <source>
        <dbReference type="ARBA" id="ARBA00025781"/>
    </source>
</evidence>
<accession>A0AAN8ZIZ1</accession>
<evidence type="ECO:0000313" key="10">
    <source>
        <dbReference type="EMBL" id="KAK6943004.1"/>
    </source>
</evidence>
<evidence type="ECO:0000256" key="6">
    <source>
        <dbReference type="ARBA" id="ARBA00022946"/>
    </source>
</evidence>
<dbReference type="InterPro" id="IPR044960">
    <property type="entry name" value="RCA-like"/>
</dbReference>
<feature type="domain" description="Ribulose bisphosphate carboxylase/oxygenase activase AAA helical" evidence="9">
    <location>
        <begin position="194"/>
        <end position="260"/>
    </location>
</feature>
<dbReference type="InterPro" id="IPR048571">
    <property type="entry name" value="RuBisCO_activase_AAA_helical"/>
</dbReference>
<evidence type="ECO:0000259" key="9">
    <source>
        <dbReference type="Pfam" id="PF21228"/>
    </source>
</evidence>
<organism evidence="10 11">
    <name type="scientific">Dillenia turbinata</name>
    <dbReference type="NCBI Taxonomy" id="194707"/>
    <lineage>
        <taxon>Eukaryota</taxon>
        <taxon>Viridiplantae</taxon>
        <taxon>Streptophyta</taxon>
        <taxon>Embryophyta</taxon>
        <taxon>Tracheophyta</taxon>
        <taxon>Spermatophyta</taxon>
        <taxon>Magnoliopsida</taxon>
        <taxon>eudicotyledons</taxon>
        <taxon>Gunneridae</taxon>
        <taxon>Pentapetalae</taxon>
        <taxon>Dilleniales</taxon>
        <taxon>Dilleniaceae</taxon>
        <taxon>Dillenia</taxon>
    </lineage>
</organism>
<dbReference type="GO" id="GO:0046863">
    <property type="term" value="F:ribulose-1,5-bisphosphate carboxylase/oxygenase activator activity"/>
    <property type="evidence" value="ECO:0007669"/>
    <property type="project" value="TreeGrafter"/>
</dbReference>
<dbReference type="GO" id="GO:0005524">
    <property type="term" value="F:ATP binding"/>
    <property type="evidence" value="ECO:0007669"/>
    <property type="project" value="UniProtKB-KW"/>
</dbReference>
<keyword evidence="5" id="KW-0067">ATP-binding</keyword>
<evidence type="ECO:0000256" key="1">
    <source>
        <dbReference type="ARBA" id="ARBA00004470"/>
    </source>
</evidence>
<evidence type="ECO:0000256" key="7">
    <source>
        <dbReference type="ARBA" id="ARBA00025556"/>
    </source>
</evidence>
<evidence type="ECO:0000256" key="2">
    <source>
        <dbReference type="ARBA" id="ARBA00022528"/>
    </source>
</evidence>
<protein>
    <recommendedName>
        <fullName evidence="9">Ribulose bisphosphate carboxylase/oxygenase activase AAA helical domain-containing protein</fullName>
    </recommendedName>
</protein>
<dbReference type="EMBL" id="JBAMMX010000004">
    <property type="protein sequence ID" value="KAK6943004.1"/>
    <property type="molecule type" value="Genomic_DNA"/>
</dbReference>